<sequence>MAAEIIATFIHVSIITDSAIHLKVPICYLRRHLINDLGQILEPLISTPARADVVVDHTIEDNSGANVDSDQTGNPDSDLQVIRHPVANVQAAIIGSLLGNGQQLVHLALAHAGAVCGKLGQALIRGVPGLVDDVDVKVRLLVVEESLAEGPKLRRSELVHGEGSLVNEG</sequence>
<name>A0ABR4E5R1_9PEZI</name>
<evidence type="ECO:0000313" key="1">
    <source>
        <dbReference type="EMBL" id="KAL2277769.1"/>
    </source>
</evidence>
<proteinExistence type="predicted"/>
<organism evidence="1 2">
    <name type="scientific">Diaporthe vaccinii</name>
    <dbReference type="NCBI Taxonomy" id="105482"/>
    <lineage>
        <taxon>Eukaryota</taxon>
        <taxon>Fungi</taxon>
        <taxon>Dikarya</taxon>
        <taxon>Ascomycota</taxon>
        <taxon>Pezizomycotina</taxon>
        <taxon>Sordariomycetes</taxon>
        <taxon>Sordariomycetidae</taxon>
        <taxon>Diaporthales</taxon>
        <taxon>Diaporthaceae</taxon>
        <taxon>Diaporthe</taxon>
        <taxon>Diaporthe eres species complex</taxon>
    </lineage>
</organism>
<comment type="caution">
    <text evidence="1">The sequence shown here is derived from an EMBL/GenBank/DDBJ whole genome shotgun (WGS) entry which is preliminary data.</text>
</comment>
<reference evidence="1 2" key="1">
    <citation type="submission" date="2024-03" db="EMBL/GenBank/DDBJ databases">
        <title>A high-quality draft genome sequence of Diaporthe vaccinii, a causative agent of upright dieback and viscid rot disease in cranberry plants.</title>
        <authorList>
            <person name="Sarrasin M."/>
            <person name="Lang B.F."/>
            <person name="Burger G."/>
        </authorList>
    </citation>
    <scope>NUCLEOTIDE SEQUENCE [LARGE SCALE GENOMIC DNA]</scope>
    <source>
        <strain evidence="1 2">IS7</strain>
    </source>
</reference>
<keyword evidence="2" id="KW-1185">Reference proteome</keyword>
<evidence type="ECO:0000313" key="2">
    <source>
        <dbReference type="Proteomes" id="UP001600888"/>
    </source>
</evidence>
<dbReference type="EMBL" id="JBAWTH010000094">
    <property type="protein sequence ID" value="KAL2277769.1"/>
    <property type="molecule type" value="Genomic_DNA"/>
</dbReference>
<dbReference type="Proteomes" id="UP001600888">
    <property type="component" value="Unassembled WGS sequence"/>
</dbReference>
<gene>
    <name evidence="1" type="ORF">FJTKL_15206</name>
</gene>
<protein>
    <submittedName>
        <fullName evidence="1">Uncharacterized protein</fullName>
    </submittedName>
</protein>
<accession>A0ABR4E5R1</accession>